<dbReference type="NCBIfam" id="TIGR01023">
    <property type="entry name" value="rpmG_bact"/>
    <property type="match status" value="1"/>
</dbReference>
<dbReference type="AlphaFoldDB" id="K9X8Z0"/>
<evidence type="ECO:0000256" key="1">
    <source>
        <dbReference type="ARBA" id="ARBA00007596"/>
    </source>
</evidence>
<dbReference type="SUPFAM" id="SSF57829">
    <property type="entry name" value="Zn-binding ribosomal proteins"/>
    <property type="match status" value="1"/>
</dbReference>
<keyword evidence="3 5" id="KW-0687">Ribonucleoprotein</keyword>
<protein>
    <recommendedName>
        <fullName evidence="4 5">Large ribosomal subunit protein bL33</fullName>
    </recommendedName>
</protein>
<dbReference type="OrthoDB" id="9801333at2"/>
<dbReference type="Proteomes" id="UP000010475">
    <property type="component" value="Chromosome"/>
</dbReference>
<dbReference type="Pfam" id="PF00471">
    <property type="entry name" value="Ribosomal_L33"/>
    <property type="match status" value="1"/>
</dbReference>
<dbReference type="KEGG" id="csg:Cylst_6150"/>
<dbReference type="GO" id="GO:0003735">
    <property type="term" value="F:structural constituent of ribosome"/>
    <property type="evidence" value="ECO:0007669"/>
    <property type="project" value="InterPro"/>
</dbReference>
<dbReference type="InterPro" id="IPR018264">
    <property type="entry name" value="Ribosomal_bL33_CS"/>
</dbReference>
<dbReference type="PANTHER" id="PTHR43168">
    <property type="entry name" value="50S RIBOSOMAL PROTEIN L33, CHLOROPLASTIC"/>
    <property type="match status" value="1"/>
</dbReference>
<dbReference type="InterPro" id="IPR001705">
    <property type="entry name" value="Ribosomal_bL33"/>
</dbReference>
<dbReference type="eggNOG" id="COG0267">
    <property type="taxonomic scope" value="Bacteria"/>
</dbReference>
<dbReference type="GO" id="GO:0005840">
    <property type="term" value="C:ribosome"/>
    <property type="evidence" value="ECO:0007669"/>
    <property type="project" value="UniProtKB-KW"/>
</dbReference>
<dbReference type="GO" id="GO:0005737">
    <property type="term" value="C:cytoplasm"/>
    <property type="evidence" value="ECO:0007669"/>
    <property type="project" value="UniProtKB-ARBA"/>
</dbReference>
<dbReference type="STRING" id="56107.Cylst_6150"/>
<dbReference type="Gene3D" id="2.20.28.120">
    <property type="entry name" value="Ribosomal protein L33"/>
    <property type="match status" value="1"/>
</dbReference>
<keyword evidence="7" id="KW-1185">Reference proteome</keyword>
<dbReference type="NCBIfam" id="NF001860">
    <property type="entry name" value="PRK00595.1"/>
    <property type="match status" value="1"/>
</dbReference>
<sequence>MAKSKGARIIVTLECTECRTNPDKRSAGVSRYTSTKNRRNTTNRLELSKFCTHCNKHTVHKEIK</sequence>
<reference evidence="6 7" key="1">
    <citation type="submission" date="2012-06" db="EMBL/GenBank/DDBJ databases">
        <title>Finished chromosome of genome of Cylindrospermum stagnale PCC 7417.</title>
        <authorList>
            <consortium name="US DOE Joint Genome Institute"/>
            <person name="Gugger M."/>
            <person name="Coursin T."/>
            <person name="Rippka R."/>
            <person name="Tandeau De Marsac N."/>
            <person name="Huntemann M."/>
            <person name="Wei C.-L."/>
            <person name="Han J."/>
            <person name="Detter J.C."/>
            <person name="Han C."/>
            <person name="Tapia R."/>
            <person name="Chen A."/>
            <person name="Kyrpides N."/>
            <person name="Mavromatis K."/>
            <person name="Markowitz V."/>
            <person name="Szeto E."/>
            <person name="Ivanova N."/>
            <person name="Pagani I."/>
            <person name="Pati A."/>
            <person name="Goodwin L."/>
            <person name="Nordberg H.P."/>
            <person name="Cantor M.N."/>
            <person name="Hua S.X."/>
            <person name="Woyke T."/>
            <person name="Kerfeld C.A."/>
        </authorList>
    </citation>
    <scope>NUCLEOTIDE SEQUENCE [LARGE SCALE GENOMIC DNA]</scope>
    <source>
        <strain evidence="6 7">PCC 7417</strain>
    </source>
</reference>
<evidence type="ECO:0000256" key="2">
    <source>
        <dbReference type="ARBA" id="ARBA00022980"/>
    </source>
</evidence>
<keyword evidence="2 5" id="KW-0689">Ribosomal protein</keyword>
<organism evidence="6 7">
    <name type="scientific">Cylindrospermum stagnale PCC 7417</name>
    <dbReference type="NCBI Taxonomy" id="56107"/>
    <lineage>
        <taxon>Bacteria</taxon>
        <taxon>Bacillati</taxon>
        <taxon>Cyanobacteriota</taxon>
        <taxon>Cyanophyceae</taxon>
        <taxon>Nostocales</taxon>
        <taxon>Nostocaceae</taxon>
        <taxon>Cylindrospermum</taxon>
    </lineage>
</organism>
<dbReference type="EMBL" id="CP003642">
    <property type="protein sequence ID" value="AFZ28117.1"/>
    <property type="molecule type" value="Genomic_DNA"/>
</dbReference>
<dbReference type="NCBIfam" id="NF001764">
    <property type="entry name" value="PRK00504.1"/>
    <property type="match status" value="1"/>
</dbReference>
<comment type="similarity">
    <text evidence="1 5">Belongs to the bacterial ribosomal protein bL33 family.</text>
</comment>
<dbReference type="HAMAP" id="MF_00294">
    <property type="entry name" value="Ribosomal_bL33"/>
    <property type="match status" value="1"/>
</dbReference>
<dbReference type="PANTHER" id="PTHR43168:SF2">
    <property type="entry name" value="LARGE RIBOSOMAL SUBUNIT PROTEIN BL33C"/>
    <property type="match status" value="1"/>
</dbReference>
<dbReference type="InterPro" id="IPR011332">
    <property type="entry name" value="Ribosomal_zn-bd"/>
</dbReference>
<dbReference type="InterPro" id="IPR038584">
    <property type="entry name" value="Ribosomal_bL33_sf"/>
</dbReference>
<accession>K9X8Z0</accession>
<name>K9X8Z0_9NOST</name>
<dbReference type="GO" id="GO:1990904">
    <property type="term" value="C:ribonucleoprotein complex"/>
    <property type="evidence" value="ECO:0007669"/>
    <property type="project" value="UniProtKB-KW"/>
</dbReference>
<dbReference type="PROSITE" id="PS00582">
    <property type="entry name" value="RIBOSOMAL_L33"/>
    <property type="match status" value="1"/>
</dbReference>
<dbReference type="GO" id="GO:0006412">
    <property type="term" value="P:translation"/>
    <property type="evidence" value="ECO:0007669"/>
    <property type="project" value="UniProtKB-UniRule"/>
</dbReference>
<proteinExistence type="inferred from homology"/>
<evidence type="ECO:0000256" key="5">
    <source>
        <dbReference type="HAMAP-Rule" id="MF_00294"/>
    </source>
</evidence>
<gene>
    <name evidence="5" type="primary">rpmG</name>
    <name evidence="5" type="synonym">rpl33</name>
    <name evidence="6" type="ORF">Cylst_6150</name>
</gene>
<dbReference type="HOGENOM" id="CLU_190949_3_0_3"/>
<evidence type="ECO:0000256" key="3">
    <source>
        <dbReference type="ARBA" id="ARBA00023274"/>
    </source>
</evidence>
<evidence type="ECO:0000256" key="4">
    <source>
        <dbReference type="ARBA" id="ARBA00035176"/>
    </source>
</evidence>
<evidence type="ECO:0000313" key="7">
    <source>
        <dbReference type="Proteomes" id="UP000010475"/>
    </source>
</evidence>
<dbReference type="RefSeq" id="WP_015211349.1">
    <property type="nucleotide sequence ID" value="NC_019757.1"/>
</dbReference>
<evidence type="ECO:0000313" key="6">
    <source>
        <dbReference type="EMBL" id="AFZ28117.1"/>
    </source>
</evidence>